<proteinExistence type="inferred from homology"/>
<sequence length="150" mass="17054">MDWREHGRHFTVAVFVVRDGEVLLHWHRKLGMWLPPGGHIERDELPDEAALREVLEETGVEVELAGERRGDVEDPVQLHRPAGVQLENIGPGHQHIDLIYFARPRGPSAIRDEYAADRVGWYPPEDWDGMAVNAEVRGWCERALASLAIL</sequence>
<evidence type="ECO:0000313" key="5">
    <source>
        <dbReference type="EMBL" id="CAA9392128.1"/>
    </source>
</evidence>
<dbReference type="EMBL" id="CADCUV010000032">
    <property type="protein sequence ID" value="CAA9392128.1"/>
    <property type="molecule type" value="Genomic_DNA"/>
</dbReference>
<dbReference type="EC" id="3.3.1.1" evidence="5"/>
<dbReference type="PANTHER" id="PTHR43736:SF1">
    <property type="entry name" value="DIHYDRONEOPTERIN TRIPHOSPHATE DIPHOSPHATASE"/>
    <property type="match status" value="1"/>
</dbReference>
<dbReference type="PROSITE" id="PS51462">
    <property type="entry name" value="NUDIX"/>
    <property type="match status" value="1"/>
</dbReference>
<dbReference type="PANTHER" id="PTHR43736">
    <property type="entry name" value="ADP-RIBOSE PYROPHOSPHATASE"/>
    <property type="match status" value="1"/>
</dbReference>
<dbReference type="PRINTS" id="PR00502">
    <property type="entry name" value="NUDIXFAMILY"/>
</dbReference>
<dbReference type="AlphaFoldDB" id="A0A6J4NMJ4"/>
<evidence type="ECO:0000259" key="4">
    <source>
        <dbReference type="PROSITE" id="PS51462"/>
    </source>
</evidence>
<dbReference type="CDD" id="cd03674">
    <property type="entry name" value="NUDIX_Hydrolase"/>
    <property type="match status" value="1"/>
</dbReference>
<gene>
    <name evidence="5" type="ORF">AVDCRST_MAG22-604</name>
</gene>
<name>A0A6J4NMJ4_9ACTN</name>
<dbReference type="SUPFAM" id="SSF55811">
    <property type="entry name" value="Nudix"/>
    <property type="match status" value="1"/>
</dbReference>
<evidence type="ECO:0000256" key="1">
    <source>
        <dbReference type="ARBA" id="ARBA00005582"/>
    </source>
</evidence>
<reference evidence="5" key="1">
    <citation type="submission" date="2020-02" db="EMBL/GenBank/DDBJ databases">
        <authorList>
            <person name="Meier V. D."/>
        </authorList>
    </citation>
    <scope>NUCLEOTIDE SEQUENCE</scope>
    <source>
        <strain evidence="5">AVDCRST_MAG22</strain>
    </source>
</reference>
<dbReference type="Pfam" id="PF00293">
    <property type="entry name" value="NUDIX"/>
    <property type="match status" value="1"/>
</dbReference>
<dbReference type="InterPro" id="IPR020084">
    <property type="entry name" value="NUDIX_hydrolase_CS"/>
</dbReference>
<accession>A0A6J4NMJ4</accession>
<dbReference type="InterPro" id="IPR020476">
    <property type="entry name" value="Nudix_hydrolase"/>
</dbReference>
<evidence type="ECO:0000256" key="2">
    <source>
        <dbReference type="ARBA" id="ARBA00022801"/>
    </source>
</evidence>
<dbReference type="GO" id="GO:0016787">
    <property type="term" value="F:hydrolase activity"/>
    <property type="evidence" value="ECO:0007669"/>
    <property type="project" value="UniProtKB-KW"/>
</dbReference>
<feature type="domain" description="Nudix hydrolase" evidence="4">
    <location>
        <begin position="7"/>
        <end position="148"/>
    </location>
</feature>
<dbReference type="Gene3D" id="3.90.79.10">
    <property type="entry name" value="Nucleoside Triphosphate Pyrophosphohydrolase"/>
    <property type="match status" value="1"/>
</dbReference>
<keyword evidence="2 3" id="KW-0378">Hydrolase</keyword>
<protein>
    <submittedName>
        <fullName evidence="5">Adenosylhomocysteinase</fullName>
        <ecNumber evidence="5">3.3.1.1</ecNumber>
    </submittedName>
</protein>
<dbReference type="InterPro" id="IPR000086">
    <property type="entry name" value="NUDIX_hydrolase_dom"/>
</dbReference>
<evidence type="ECO:0000256" key="3">
    <source>
        <dbReference type="RuleBase" id="RU003476"/>
    </source>
</evidence>
<dbReference type="InterPro" id="IPR015797">
    <property type="entry name" value="NUDIX_hydrolase-like_dom_sf"/>
</dbReference>
<comment type="similarity">
    <text evidence="1 3">Belongs to the Nudix hydrolase family.</text>
</comment>
<organism evidence="5">
    <name type="scientific">uncultured Rubrobacteraceae bacterium</name>
    <dbReference type="NCBI Taxonomy" id="349277"/>
    <lineage>
        <taxon>Bacteria</taxon>
        <taxon>Bacillati</taxon>
        <taxon>Actinomycetota</taxon>
        <taxon>Rubrobacteria</taxon>
        <taxon>Rubrobacterales</taxon>
        <taxon>Rubrobacteraceae</taxon>
        <taxon>environmental samples</taxon>
    </lineage>
</organism>
<dbReference type="PROSITE" id="PS00893">
    <property type="entry name" value="NUDIX_BOX"/>
    <property type="match status" value="1"/>
</dbReference>